<evidence type="ECO:0000313" key="3">
    <source>
        <dbReference type="Proteomes" id="UP000029867"/>
    </source>
</evidence>
<name>A0A099P313_PICKU</name>
<accession>A0A099P313</accession>
<organism evidence="2 3">
    <name type="scientific">Pichia kudriavzevii</name>
    <name type="common">Yeast</name>
    <name type="synonym">Issatchenkia orientalis</name>
    <dbReference type="NCBI Taxonomy" id="4909"/>
    <lineage>
        <taxon>Eukaryota</taxon>
        <taxon>Fungi</taxon>
        <taxon>Dikarya</taxon>
        <taxon>Ascomycota</taxon>
        <taxon>Saccharomycotina</taxon>
        <taxon>Pichiomycetes</taxon>
        <taxon>Pichiales</taxon>
        <taxon>Pichiaceae</taxon>
        <taxon>Pichia</taxon>
    </lineage>
</organism>
<feature type="compositionally biased region" description="Basic and acidic residues" evidence="1">
    <location>
        <begin position="279"/>
        <end position="292"/>
    </location>
</feature>
<evidence type="ECO:0000256" key="1">
    <source>
        <dbReference type="SAM" id="MobiDB-lite"/>
    </source>
</evidence>
<dbReference type="VEuPathDB" id="FungiDB:C5L36_0D02850"/>
<protein>
    <submittedName>
        <fullName evidence="2">Uncharacterized protein</fullName>
    </submittedName>
</protein>
<dbReference type="Pfam" id="PF04090">
    <property type="entry name" value="Rrn11"/>
    <property type="match status" value="2"/>
</dbReference>
<dbReference type="AlphaFoldDB" id="A0A099P313"/>
<dbReference type="InterPro" id="IPR007224">
    <property type="entry name" value="TIF_Rrn11"/>
</dbReference>
<gene>
    <name evidence="2" type="ORF">JL09_g2475</name>
</gene>
<feature type="region of interest" description="Disordered" evidence="1">
    <location>
        <begin position="272"/>
        <end position="370"/>
    </location>
</feature>
<dbReference type="Proteomes" id="UP000029867">
    <property type="component" value="Unassembled WGS sequence"/>
</dbReference>
<feature type="compositionally biased region" description="Basic and acidic residues" evidence="1">
    <location>
        <begin position="320"/>
        <end position="330"/>
    </location>
</feature>
<proteinExistence type="predicted"/>
<dbReference type="GO" id="GO:0001181">
    <property type="term" value="F:RNA polymerase I general transcription initiation factor activity"/>
    <property type="evidence" value="ECO:0007669"/>
    <property type="project" value="InterPro"/>
</dbReference>
<dbReference type="HOGENOM" id="CLU_493514_0_0_1"/>
<dbReference type="GO" id="GO:0001164">
    <property type="term" value="F:RNA polymerase I core promoter sequence-specific DNA binding"/>
    <property type="evidence" value="ECO:0007669"/>
    <property type="project" value="InterPro"/>
</dbReference>
<dbReference type="EMBL" id="JQFK01000020">
    <property type="protein sequence ID" value="KGK38406.1"/>
    <property type="molecule type" value="Genomic_DNA"/>
</dbReference>
<feature type="region of interest" description="Disordered" evidence="1">
    <location>
        <begin position="512"/>
        <end position="532"/>
    </location>
</feature>
<feature type="compositionally biased region" description="Acidic residues" evidence="1">
    <location>
        <begin position="331"/>
        <end position="351"/>
    </location>
</feature>
<feature type="compositionally biased region" description="Basic and acidic residues" evidence="1">
    <location>
        <begin position="512"/>
        <end position="531"/>
    </location>
</feature>
<sequence length="552" mass="64462">METPYEQIHTVLEKSVDRRGRILNVYVPHLARHTADRTFQISTRATLDEETLETWTDEHIPYETDRHEGVFHSGEIVGLREQLYLSLKRSYRKTWGSINPTRKDLRKCLISLSGLEESIPPVYYNISPKVDVERVSYIKYNSRIIDNLFYISLYKQDFDLCYELFRILVSTFDTDILQIWPIGVHILVQLNVGDFVQKLQDIYDGELPDDEVLEDLAFLQNRKMIKLMAGTSNRLLLEALEQIVGKRPLQEKVLRFLELILRSSRNQHPLKGLYPEQTLYKREEDRRTRNGDVDNGDNGDEDDSEDEESSSGYEEDDEVEKEKRRIFEGKQEDEEEDEEDEEDDEDEEDSDSSSGEGEGGKAASDAEERDVRISMSSLRKRYPPALHRHSAPLHRHGTRRKTPTFLLSYLWMLARTGDFKKLQDVIEPLLLVIPTSSDARVVLADIMSHVIEIVSSDGNTQEKMDAMLDSWERWKLEYTSKRRSKRGIKQYVQWEKIETALEEFQKLMQEEERYHQESAKAHPETPTDHDNYIPISEFMDKFDSFGSDSDSS</sequence>
<reference evidence="3" key="1">
    <citation type="journal article" date="2014" name="Microb. Cell Fact.">
        <title>Exploiting Issatchenkia orientalis SD108 for succinic acid production.</title>
        <authorList>
            <person name="Xiao H."/>
            <person name="Shao Z."/>
            <person name="Jiang Y."/>
            <person name="Dole S."/>
            <person name="Zhao H."/>
        </authorList>
    </citation>
    <scope>NUCLEOTIDE SEQUENCE [LARGE SCALE GENOMIC DNA]</scope>
    <source>
        <strain evidence="3">SD108</strain>
    </source>
</reference>
<feature type="compositionally biased region" description="Acidic residues" evidence="1">
    <location>
        <begin position="294"/>
        <end position="319"/>
    </location>
</feature>
<comment type="caution">
    <text evidence="2">The sequence shown here is derived from an EMBL/GenBank/DDBJ whole genome shotgun (WGS) entry which is preliminary data.</text>
</comment>
<evidence type="ECO:0000313" key="2">
    <source>
        <dbReference type="EMBL" id="KGK38406.1"/>
    </source>
</evidence>